<feature type="domain" description="Pterin-binding" evidence="1">
    <location>
        <begin position="1"/>
        <end position="196"/>
    </location>
</feature>
<dbReference type="Gene3D" id="3.30.300.20">
    <property type="match status" value="1"/>
</dbReference>
<dbReference type="EMBL" id="FWFF01000017">
    <property type="protein sequence ID" value="SLM99072.1"/>
    <property type="molecule type" value="Genomic_DNA"/>
</dbReference>
<dbReference type="SUPFAM" id="SSF82784">
    <property type="entry name" value="OsmC-like"/>
    <property type="match status" value="1"/>
</dbReference>
<sequence length="196" mass="20656">MPSAGAPTVDVMTATANIQSTVPTITGDERAARLTEAGSAWAERIEADRSNAHLTYTVDGAGAGSVATTVRAGKHSFIVDEPAALAGDDTGTSPVEYALGALAGCQVVVYRLYAQQLGIPFDEIVIRAEADLDAARLFGADESVRAGFSEVRLDIELSGTETDERYDELREAVDAHCPVLDIFQNPTPVTTTVTRA</sequence>
<dbReference type="Pfam" id="PF02566">
    <property type="entry name" value="OsmC"/>
    <property type="match status" value="1"/>
</dbReference>
<dbReference type="InterPro" id="IPR000489">
    <property type="entry name" value="Pterin-binding_dom"/>
</dbReference>
<dbReference type="PANTHER" id="PTHR35368">
    <property type="entry name" value="HYDROPEROXIDE REDUCTASE"/>
    <property type="match status" value="1"/>
</dbReference>
<organism evidence="2 3">
    <name type="scientific">Brevibacterium yomogidense</name>
    <dbReference type="NCBI Taxonomy" id="946573"/>
    <lineage>
        <taxon>Bacteria</taxon>
        <taxon>Bacillati</taxon>
        <taxon>Actinomycetota</taxon>
        <taxon>Actinomycetes</taxon>
        <taxon>Micrococcales</taxon>
        <taxon>Brevibacteriaceae</taxon>
        <taxon>Brevibacterium</taxon>
    </lineage>
</organism>
<dbReference type="PANTHER" id="PTHR35368:SF1">
    <property type="entry name" value="HYDROPEROXIDE REDUCTASE"/>
    <property type="match status" value="1"/>
</dbReference>
<dbReference type="GO" id="GO:0042558">
    <property type="term" value="P:pteridine-containing compound metabolic process"/>
    <property type="evidence" value="ECO:0007669"/>
    <property type="project" value="InterPro"/>
</dbReference>
<dbReference type="InterPro" id="IPR015946">
    <property type="entry name" value="KH_dom-like_a/b"/>
</dbReference>
<evidence type="ECO:0000259" key="1">
    <source>
        <dbReference type="PROSITE" id="PS50972"/>
    </source>
</evidence>
<name>A0A1X6XIG3_9MICO</name>
<gene>
    <name evidence="2" type="ORF">FM105_10225</name>
</gene>
<keyword evidence="3" id="KW-1185">Reference proteome</keyword>
<evidence type="ECO:0000313" key="3">
    <source>
        <dbReference type="Proteomes" id="UP000196581"/>
    </source>
</evidence>
<proteinExistence type="predicted"/>
<accession>A0A1X6XIG3</accession>
<dbReference type="InterPro" id="IPR036102">
    <property type="entry name" value="OsmC/Ohrsf"/>
</dbReference>
<dbReference type="PROSITE" id="PS50972">
    <property type="entry name" value="PTERIN_BINDING"/>
    <property type="match status" value="1"/>
</dbReference>
<reference evidence="3" key="1">
    <citation type="submission" date="2017-02" db="EMBL/GenBank/DDBJ databases">
        <authorList>
            <person name="Dridi B."/>
        </authorList>
    </citation>
    <scope>NUCLEOTIDE SEQUENCE [LARGE SCALE GENOMIC DNA]</scope>
    <source>
        <strain evidence="3">B Co 03.10</strain>
    </source>
</reference>
<dbReference type="AlphaFoldDB" id="A0A1X6XIG3"/>
<dbReference type="InterPro" id="IPR003718">
    <property type="entry name" value="OsmC/Ohr_fam"/>
</dbReference>
<protein>
    <submittedName>
        <fullName evidence="2">OsmC family protein</fullName>
    </submittedName>
</protein>
<evidence type="ECO:0000313" key="2">
    <source>
        <dbReference type="EMBL" id="SLM99072.1"/>
    </source>
</evidence>
<dbReference type="Proteomes" id="UP000196581">
    <property type="component" value="Unassembled WGS sequence"/>
</dbReference>
<dbReference type="InterPro" id="IPR052924">
    <property type="entry name" value="OsmC/Ohr_hydroprdx_reductase"/>
</dbReference>